<dbReference type="AlphaFoldDB" id="A0A2X2XM77"/>
<dbReference type="Proteomes" id="UP000251670">
    <property type="component" value="Unassembled WGS sequence"/>
</dbReference>
<protein>
    <submittedName>
        <fullName evidence="1">Uncharacterized protein</fullName>
    </submittedName>
</protein>
<reference evidence="1 2" key="1">
    <citation type="submission" date="2018-06" db="EMBL/GenBank/DDBJ databases">
        <authorList>
            <consortium name="Pathogen Informatics"/>
            <person name="Doyle S."/>
        </authorList>
    </citation>
    <scope>NUCLEOTIDE SEQUENCE [LARGE SCALE GENOMIC DNA]</scope>
    <source>
        <strain evidence="1 2">NCTC13492</strain>
    </source>
</reference>
<organism evidence="1 2">
    <name type="scientific">Chryseobacterium jejuense</name>
    <dbReference type="NCBI Taxonomy" id="445960"/>
    <lineage>
        <taxon>Bacteria</taxon>
        <taxon>Pseudomonadati</taxon>
        <taxon>Bacteroidota</taxon>
        <taxon>Flavobacteriia</taxon>
        <taxon>Flavobacteriales</taxon>
        <taxon>Weeksellaceae</taxon>
        <taxon>Chryseobacterium group</taxon>
        <taxon>Chryseobacterium</taxon>
    </lineage>
</organism>
<name>A0A2X2XM77_CHRJE</name>
<evidence type="ECO:0000313" key="1">
    <source>
        <dbReference type="EMBL" id="SQB26869.1"/>
    </source>
</evidence>
<evidence type="ECO:0000313" key="2">
    <source>
        <dbReference type="Proteomes" id="UP000251670"/>
    </source>
</evidence>
<dbReference type="EMBL" id="UAWB01000002">
    <property type="protein sequence ID" value="SQB26869.1"/>
    <property type="molecule type" value="Genomic_DNA"/>
</dbReference>
<accession>A0A2X2XM77</accession>
<proteinExistence type="predicted"/>
<gene>
    <name evidence="1" type="ORF">NCTC13492_00547</name>
</gene>
<sequence>MNYYQESLSGIYSDDDLAKRYKNQNQWVSKAECTPYPHVPAMVHEGSTLPIENENGIDAVVNLEYQLINRVQKEMGNQQTKEYENIPVSNLFITGASLWAQSGAWNPTLTMTAMALQLADKRIAAKKVRKSIHTKEKSVSGKEQHANEVGLMNFFL</sequence>